<keyword evidence="1" id="KW-0732">Signal</keyword>
<dbReference type="GO" id="GO:0016491">
    <property type="term" value="F:oxidoreductase activity"/>
    <property type="evidence" value="ECO:0007669"/>
    <property type="project" value="TreeGrafter"/>
</dbReference>
<dbReference type="InterPro" id="IPR036280">
    <property type="entry name" value="Multihaem_cyt_sf"/>
</dbReference>
<name>A0A517QXN2_9PLAN</name>
<accession>A0A517QXN2</accession>
<dbReference type="KEGG" id="svp:Pan189_07680"/>
<organism evidence="3 4">
    <name type="scientific">Stratiformator vulcanicus</name>
    <dbReference type="NCBI Taxonomy" id="2527980"/>
    <lineage>
        <taxon>Bacteria</taxon>
        <taxon>Pseudomonadati</taxon>
        <taxon>Planctomycetota</taxon>
        <taxon>Planctomycetia</taxon>
        <taxon>Planctomycetales</taxon>
        <taxon>Planctomycetaceae</taxon>
        <taxon>Stratiformator</taxon>
    </lineage>
</organism>
<dbReference type="EMBL" id="CP036268">
    <property type="protein sequence ID" value="QDT36412.1"/>
    <property type="molecule type" value="Genomic_DNA"/>
</dbReference>
<feature type="region of interest" description="Disordered" evidence="2">
    <location>
        <begin position="39"/>
        <end position="78"/>
    </location>
</feature>
<reference evidence="3 4" key="1">
    <citation type="submission" date="2019-02" db="EMBL/GenBank/DDBJ databases">
        <title>Deep-cultivation of Planctomycetes and their phenomic and genomic characterization uncovers novel biology.</title>
        <authorList>
            <person name="Wiegand S."/>
            <person name="Jogler M."/>
            <person name="Boedeker C."/>
            <person name="Pinto D."/>
            <person name="Vollmers J."/>
            <person name="Rivas-Marin E."/>
            <person name="Kohn T."/>
            <person name="Peeters S.H."/>
            <person name="Heuer A."/>
            <person name="Rast P."/>
            <person name="Oberbeckmann S."/>
            <person name="Bunk B."/>
            <person name="Jeske O."/>
            <person name="Meyerdierks A."/>
            <person name="Storesund J.E."/>
            <person name="Kallscheuer N."/>
            <person name="Luecker S."/>
            <person name="Lage O.M."/>
            <person name="Pohl T."/>
            <person name="Merkel B.J."/>
            <person name="Hornburger P."/>
            <person name="Mueller R.-W."/>
            <person name="Bruemmer F."/>
            <person name="Labrenz M."/>
            <person name="Spormann A.M."/>
            <person name="Op den Camp H."/>
            <person name="Overmann J."/>
            <person name="Amann R."/>
            <person name="Jetten M.S.M."/>
            <person name="Mascher T."/>
            <person name="Medema M.H."/>
            <person name="Devos D.P."/>
            <person name="Kaster A.-K."/>
            <person name="Ovreas L."/>
            <person name="Rohde M."/>
            <person name="Galperin M.Y."/>
            <person name="Jogler C."/>
        </authorList>
    </citation>
    <scope>NUCLEOTIDE SEQUENCE [LARGE SCALE GENOMIC DNA]</scope>
    <source>
        <strain evidence="3 4">Pan189</strain>
    </source>
</reference>
<evidence type="ECO:0000256" key="1">
    <source>
        <dbReference type="ARBA" id="ARBA00022729"/>
    </source>
</evidence>
<evidence type="ECO:0000313" key="4">
    <source>
        <dbReference type="Proteomes" id="UP000317318"/>
    </source>
</evidence>
<dbReference type="SUPFAM" id="SSF75011">
    <property type="entry name" value="3-carboxy-cis,cis-mucoante lactonizing enzyme"/>
    <property type="match status" value="1"/>
</dbReference>
<dbReference type="InterPro" id="IPR013211">
    <property type="entry name" value="LVIVD"/>
</dbReference>
<dbReference type="InterPro" id="IPR051829">
    <property type="entry name" value="Multiheme_Cytochr_ET"/>
</dbReference>
<dbReference type="Proteomes" id="UP000317318">
    <property type="component" value="Chromosome"/>
</dbReference>
<protein>
    <submittedName>
        <fullName evidence="3">LVIVD repeat protein</fullName>
    </submittedName>
</protein>
<dbReference type="PANTHER" id="PTHR35038:SF8">
    <property type="entry name" value="C-TYPE POLYHEME CYTOCHROME OMCC"/>
    <property type="match status" value="1"/>
</dbReference>
<sequence length="1402" mass="156032">MKRSNRRVHFKLALLGLCAWAAVVWIDLQFRSPDLSAAEEPGRVTVGDGGPPAPPRLRVAPAIQPPAPGPANGEPDTGSEILLPEVVNDDAPFDGSYDPYPMPPEYVGIELMKQTAQQAHAKSHGCIVCHKNAHDPHKQPHKPLSFHLGCCDCHGGDPNAHTIAAAHVRARLPQAWAGSANPVRSYTLLNHERPEFVRFVNPGDLRVAHISCGTSGCHERSVLEVRKSMMTHGCMLWGAALYNNGASPSKWSLYGESYSMNGAPQRLQTIPPPTPEETAYKGILPTLDPLPRYQITQPGNVLRIFERGGRFKPEVGIPERLEEPGRPRQRVSNRGLGTLNRTDPVFIGLAKTRLLDPTLNFLGTNDHPGDYRSSGCTSCHIIYANDRSVVNSGPYARYGNDGTRADAPDDIVQVVDPTIPPHESGHPIEHRFTSGIPSSQCMVCHIHPGTTVMNSYLGFMWWDLETEGEMMYPHEQPHLSAEEVVNGQMSDPNEATLRGKWRNPEFLKNLTDLNPYLDKTQFGDFHGHGWVFRAVYKKDRHGRMIDYKNDAVSNISAEKLGLAVEKPLEVRQLYKDVPDLNLVKQAEEEFKSAWHDVPVHLLDVHLEKGLHCVDCHFVQDMHGNTKLYGEVRAAIEIECRNCHGTSQGRAYELVDGKPARWPEGQRPKIFTSGPAAKERPGMVPDGRELTAMRTPFGKPRFEVRGDGKVVQNSMVEPGLSWEISQVVDTLDPAHEDYNARSALAKTVRFDEGGRFAWGDMPNDPEKCAHSTTRMSCIACHSSWNPSCYGCHLPQRANIKTPELHNEGDVTRNYVSYNFQTLRDDVYMLAKDGNVTGNRINPSRSSCAIHVTSYNDKREAIYTQQQTISSEGYSGIAFSTNVPHTVRGKEETKTCTDCHVSAANDNNALMAQLTMQGTNYLNFMGRYCWVAAKDHGLFAVIATERDEPQAVFGSSLHKLAFPEHYKKHVEHGRVLEEAHEHPGVDVKDEYLRPWYEPEILDVQPRGEYCYAACGEDGVRFFDVAFIDNKGFSERITTAPFSPLGQRFHVDTKYATSIAVPTTLAPDPTRNHFPKNFEDPIPLYYGFVYATDKYEGLVIIGIATLIDGDPLNNFVKKDAVFNPGGLLCGAKSATVVGHYIYVCCDAGIVVVDIEDPLHPKVKKVLGHDVVEHPKSFEVQFRYGFAVDHEGLKVFDTTFIDDPKPVASLALPHAHSVYVARNYAYAACGKHGLYIIDVTNPERPFVDQVYTAGGSINDLHDVKLGITYSSEFAYLADGKNGMRIVQLTSPNTPGNGGFYVRPTPQLVATYPIPEGGHAYAIGEALDRDRAVDESGNQIAVFGRVGARPLNLAEQRKLYLGPDGWNVYRVIDGERDYSIEDSRKRELDLHLQLEDHFGRTRHPRRK</sequence>
<dbReference type="PANTHER" id="PTHR35038">
    <property type="entry name" value="DISSIMILATORY SULFITE REDUCTASE SIRA"/>
    <property type="match status" value="1"/>
</dbReference>
<proteinExistence type="predicted"/>
<gene>
    <name evidence="3" type="ORF">Pan189_07680</name>
</gene>
<keyword evidence="4" id="KW-1185">Reference proteome</keyword>
<dbReference type="SUPFAM" id="SSF48695">
    <property type="entry name" value="Multiheme cytochromes"/>
    <property type="match status" value="2"/>
</dbReference>
<evidence type="ECO:0000256" key="2">
    <source>
        <dbReference type="SAM" id="MobiDB-lite"/>
    </source>
</evidence>
<dbReference type="Pfam" id="PF08309">
    <property type="entry name" value="LVIVD"/>
    <property type="match status" value="2"/>
</dbReference>
<evidence type="ECO:0000313" key="3">
    <source>
        <dbReference type="EMBL" id="QDT36412.1"/>
    </source>
</evidence>
<dbReference type="RefSeq" id="WP_310821044.1">
    <property type="nucleotide sequence ID" value="NZ_CP036268.1"/>
</dbReference>